<evidence type="ECO:0000313" key="1">
    <source>
        <dbReference type="EMBL" id="GAI15286.1"/>
    </source>
</evidence>
<reference evidence="1" key="1">
    <citation type="journal article" date="2014" name="Front. Microbiol.">
        <title>High frequency of phylogenetically diverse reductive dehalogenase-homologous genes in deep subseafloor sedimentary metagenomes.</title>
        <authorList>
            <person name="Kawai M."/>
            <person name="Futagami T."/>
            <person name="Toyoda A."/>
            <person name="Takaki Y."/>
            <person name="Nishi S."/>
            <person name="Hori S."/>
            <person name="Arai W."/>
            <person name="Tsubouchi T."/>
            <person name="Morono Y."/>
            <person name="Uchiyama I."/>
            <person name="Ito T."/>
            <person name="Fujiyama A."/>
            <person name="Inagaki F."/>
            <person name="Takami H."/>
        </authorList>
    </citation>
    <scope>NUCLEOTIDE SEQUENCE</scope>
    <source>
        <strain evidence="1">Expedition CK06-06</strain>
    </source>
</reference>
<dbReference type="AlphaFoldDB" id="X1MB06"/>
<organism evidence="1">
    <name type="scientific">marine sediment metagenome</name>
    <dbReference type="NCBI Taxonomy" id="412755"/>
    <lineage>
        <taxon>unclassified sequences</taxon>
        <taxon>metagenomes</taxon>
        <taxon>ecological metagenomes</taxon>
    </lineage>
</organism>
<proteinExistence type="predicted"/>
<dbReference type="EMBL" id="BARV01006625">
    <property type="protein sequence ID" value="GAI15286.1"/>
    <property type="molecule type" value="Genomic_DNA"/>
</dbReference>
<feature type="non-terminal residue" evidence="1">
    <location>
        <position position="1"/>
    </location>
</feature>
<gene>
    <name evidence="1" type="ORF">S06H3_13560</name>
</gene>
<comment type="caution">
    <text evidence="1">The sequence shown here is derived from an EMBL/GenBank/DDBJ whole genome shotgun (WGS) entry which is preliminary data.</text>
</comment>
<protein>
    <submittedName>
        <fullName evidence="1">Uncharacterized protein</fullName>
    </submittedName>
</protein>
<accession>X1MB06</accession>
<name>X1MB06_9ZZZZ</name>
<sequence>ATWPVVALGVKFINYVGQELIEKLGIIAPAHLMVIPLITYMPLLNFVITAPEGDAWVMAQMTDIVLYLGTDIFHERLVESGVGGTSEHEILPDANAEFIAKVIEYVSLVDTAAPDAKHIHVCLCGVFEEMGIIIICKAGCKRVGGNPVCTFGKEWNTVYNKLE</sequence>